<feature type="region of interest" description="Disordered" evidence="7">
    <location>
        <begin position="149"/>
        <end position="311"/>
    </location>
</feature>
<dbReference type="InterPro" id="IPR008984">
    <property type="entry name" value="SMAD_FHA_dom_sf"/>
</dbReference>
<protein>
    <submittedName>
        <fullName evidence="10">FHA domain-containing protein</fullName>
    </submittedName>
</protein>
<dbReference type="Proteomes" id="UP000316196">
    <property type="component" value="Unassembled WGS sequence"/>
</dbReference>
<evidence type="ECO:0000256" key="8">
    <source>
        <dbReference type="SAM" id="Phobius"/>
    </source>
</evidence>
<feature type="transmembrane region" description="Helical" evidence="8">
    <location>
        <begin position="20"/>
        <end position="42"/>
    </location>
</feature>
<feature type="region of interest" description="Disordered" evidence="7">
    <location>
        <begin position="376"/>
        <end position="399"/>
    </location>
</feature>
<evidence type="ECO:0000256" key="7">
    <source>
        <dbReference type="SAM" id="MobiDB-lite"/>
    </source>
</evidence>
<dbReference type="PANTHER" id="PTHR36115">
    <property type="entry name" value="PROLINE-RICH ANTIGEN HOMOLOG-RELATED"/>
    <property type="match status" value="1"/>
</dbReference>
<comment type="caution">
    <text evidence="10">The sequence shown here is derived from an EMBL/GenBank/DDBJ whole genome shotgun (WGS) entry which is preliminary data.</text>
</comment>
<keyword evidence="5 8" id="KW-1133">Transmembrane helix</keyword>
<evidence type="ECO:0000256" key="4">
    <source>
        <dbReference type="ARBA" id="ARBA00022692"/>
    </source>
</evidence>
<dbReference type="PROSITE" id="PS50006">
    <property type="entry name" value="FHA_DOMAIN"/>
    <property type="match status" value="1"/>
</dbReference>
<evidence type="ECO:0000256" key="6">
    <source>
        <dbReference type="ARBA" id="ARBA00023136"/>
    </source>
</evidence>
<comment type="subcellular location">
    <subcellularLocation>
        <location evidence="1">Cell membrane</location>
        <topology evidence="1">Multi-pass membrane protein</topology>
    </subcellularLocation>
</comment>
<reference evidence="10 11" key="1">
    <citation type="submission" date="2019-06" db="EMBL/GenBank/DDBJ databases">
        <title>Sequencing the genomes of 1000 actinobacteria strains.</title>
        <authorList>
            <person name="Klenk H.-P."/>
        </authorList>
    </citation>
    <scope>NUCLEOTIDE SEQUENCE [LARGE SCALE GENOMIC DNA]</scope>
    <source>
        <strain evidence="10 11">DSM 8251</strain>
    </source>
</reference>
<evidence type="ECO:0000256" key="1">
    <source>
        <dbReference type="ARBA" id="ARBA00004651"/>
    </source>
</evidence>
<evidence type="ECO:0000256" key="2">
    <source>
        <dbReference type="ARBA" id="ARBA00022475"/>
    </source>
</evidence>
<dbReference type="PANTHER" id="PTHR36115:SF4">
    <property type="entry name" value="MEMBRANE PROTEIN"/>
    <property type="match status" value="1"/>
</dbReference>
<evidence type="ECO:0000313" key="10">
    <source>
        <dbReference type="EMBL" id="TQL58354.1"/>
    </source>
</evidence>
<evidence type="ECO:0000259" key="9">
    <source>
        <dbReference type="PROSITE" id="PS50006"/>
    </source>
</evidence>
<dbReference type="EMBL" id="VFOR01000002">
    <property type="protein sequence ID" value="TQL58354.1"/>
    <property type="molecule type" value="Genomic_DNA"/>
</dbReference>
<proteinExistence type="predicted"/>
<dbReference type="AlphaFoldDB" id="A0A542ZDD0"/>
<keyword evidence="4 8" id="KW-0812">Transmembrane</keyword>
<dbReference type="Pfam" id="PF06271">
    <property type="entry name" value="RDD"/>
    <property type="match status" value="1"/>
</dbReference>
<accession>A0A542ZDD0</accession>
<evidence type="ECO:0000256" key="3">
    <source>
        <dbReference type="ARBA" id="ARBA00022553"/>
    </source>
</evidence>
<dbReference type="InterPro" id="IPR000253">
    <property type="entry name" value="FHA_dom"/>
</dbReference>
<dbReference type="CDD" id="cd00060">
    <property type="entry name" value="FHA"/>
    <property type="match status" value="1"/>
</dbReference>
<name>A0A542ZDD0_9ACTN</name>
<evidence type="ECO:0000256" key="5">
    <source>
        <dbReference type="ARBA" id="ARBA00022989"/>
    </source>
</evidence>
<feature type="domain" description="FHA" evidence="9">
    <location>
        <begin position="328"/>
        <end position="381"/>
    </location>
</feature>
<keyword evidence="2" id="KW-1003">Cell membrane</keyword>
<dbReference type="GO" id="GO:0005886">
    <property type="term" value="C:plasma membrane"/>
    <property type="evidence" value="ECO:0007669"/>
    <property type="project" value="UniProtKB-SubCell"/>
</dbReference>
<feature type="compositionally biased region" description="Polar residues" evidence="7">
    <location>
        <begin position="376"/>
        <end position="387"/>
    </location>
</feature>
<keyword evidence="3" id="KW-0597">Phosphoprotein</keyword>
<evidence type="ECO:0000313" key="11">
    <source>
        <dbReference type="Proteomes" id="UP000316196"/>
    </source>
</evidence>
<dbReference type="Gene3D" id="2.60.200.20">
    <property type="match status" value="1"/>
</dbReference>
<dbReference type="Pfam" id="PF00498">
    <property type="entry name" value="FHA"/>
    <property type="match status" value="1"/>
</dbReference>
<keyword evidence="11" id="KW-1185">Reference proteome</keyword>
<dbReference type="InterPro" id="IPR051791">
    <property type="entry name" value="Pra-immunoreactive"/>
</dbReference>
<gene>
    <name evidence="10" type="ORF">FB460_2215</name>
</gene>
<dbReference type="OrthoDB" id="3254248at2"/>
<feature type="transmembrane region" description="Helical" evidence="8">
    <location>
        <begin position="74"/>
        <end position="98"/>
    </location>
</feature>
<dbReference type="InterPro" id="IPR010432">
    <property type="entry name" value="RDD"/>
</dbReference>
<dbReference type="SUPFAM" id="SSF49879">
    <property type="entry name" value="SMAD/FHA domain"/>
    <property type="match status" value="1"/>
</dbReference>
<organism evidence="10 11">
    <name type="scientific">Propioniferax innocua</name>
    <dbReference type="NCBI Taxonomy" id="1753"/>
    <lineage>
        <taxon>Bacteria</taxon>
        <taxon>Bacillati</taxon>
        <taxon>Actinomycetota</taxon>
        <taxon>Actinomycetes</taxon>
        <taxon>Propionibacteriales</taxon>
        <taxon>Propionibacteriaceae</taxon>
        <taxon>Propioniferax</taxon>
    </lineage>
</organism>
<feature type="compositionally biased region" description="Polar residues" evidence="7">
    <location>
        <begin position="218"/>
        <end position="229"/>
    </location>
</feature>
<sequence>MTLALVAGITLGGMSGGLSAASFVVLVVCLVFTAGWGIYLWWSGGERGATPGLRLMGLQVVSVKTGRPVGWGRYLARMVTVSALAATGVGWPLMLIWLTAHRQRRGWHDLVAEAIVAQRPRIRTTFESPRAPGGGRRTVPLPAHLRAWAPPEEPREQTTGAPIENISGPTAPESSIPSAAGGYAPAEATGPVPPDAVPEQAWAPPTADATVPPPFEDQQWSSMYAQSPTGDHGASTRPPRQQPEQQRSIPPQPPVQLGPPAEDPDRTSLRPTQDDPDVTALRPQAGEDLDRTSLRSEMGAPAVPAQPPPPKWQIVLEDGRIIPLDKAAILGRRPSQPPGKLVHLVTVEDTTKTLSKSHIRVDADDDSPFVTDLGSTNGSALVTSTGQVDLRPQQPRRIPGGQVVKFGEQRFTVERTQRR</sequence>
<keyword evidence="6 8" id="KW-0472">Membrane</keyword>
<feature type="compositionally biased region" description="Low complexity" evidence="7">
    <location>
        <begin position="201"/>
        <end position="210"/>
    </location>
</feature>
<feature type="compositionally biased region" description="Low complexity" evidence="7">
    <location>
        <begin position="237"/>
        <end position="249"/>
    </location>
</feature>